<feature type="region of interest" description="Disordered" evidence="9">
    <location>
        <begin position="317"/>
        <end position="350"/>
    </location>
</feature>
<keyword evidence="3" id="KW-0808">Transferase</keyword>
<gene>
    <name evidence="11" type="ORF">FOZ60_000488</name>
</gene>
<dbReference type="PROSITE" id="PS51873">
    <property type="entry name" value="TRIAD"/>
    <property type="match status" value="1"/>
</dbReference>
<dbReference type="PROSITE" id="PS00518">
    <property type="entry name" value="ZF_RING_1"/>
    <property type="match status" value="2"/>
</dbReference>
<keyword evidence="5" id="KW-0677">Repeat</keyword>
<feature type="region of interest" description="Disordered" evidence="9">
    <location>
        <begin position="652"/>
        <end position="675"/>
    </location>
</feature>
<feature type="compositionally biased region" description="Basic and acidic residues" evidence="9">
    <location>
        <begin position="328"/>
        <end position="340"/>
    </location>
</feature>
<evidence type="ECO:0000256" key="4">
    <source>
        <dbReference type="ARBA" id="ARBA00022723"/>
    </source>
</evidence>
<dbReference type="GO" id="GO:0016567">
    <property type="term" value="P:protein ubiquitination"/>
    <property type="evidence" value="ECO:0007669"/>
    <property type="project" value="InterPro"/>
</dbReference>
<dbReference type="Proteomes" id="UP000541610">
    <property type="component" value="Unassembled WGS sequence"/>
</dbReference>
<dbReference type="Gene3D" id="1.25.40.20">
    <property type="entry name" value="Ankyrin repeat-containing domain"/>
    <property type="match status" value="1"/>
</dbReference>
<evidence type="ECO:0000256" key="7">
    <source>
        <dbReference type="ARBA" id="ARBA00022786"/>
    </source>
</evidence>
<dbReference type="SUPFAM" id="SSF48403">
    <property type="entry name" value="Ankyrin repeat"/>
    <property type="match status" value="1"/>
</dbReference>
<dbReference type="Gene3D" id="1.20.120.1750">
    <property type="match status" value="1"/>
</dbReference>
<evidence type="ECO:0000259" key="10">
    <source>
        <dbReference type="PROSITE" id="PS51873"/>
    </source>
</evidence>
<comment type="caution">
    <text evidence="11">The sequence shown here is derived from an EMBL/GenBank/DDBJ whole genome shotgun (WGS) entry which is preliminary data.</text>
</comment>
<dbReference type="EC" id="2.3.2.31" evidence="2"/>
<feature type="region of interest" description="Disordered" evidence="9">
    <location>
        <begin position="229"/>
        <end position="249"/>
    </location>
</feature>
<dbReference type="InterPro" id="IPR036770">
    <property type="entry name" value="Ankyrin_rpt-contain_sf"/>
</dbReference>
<feature type="compositionally biased region" description="Acidic residues" evidence="9">
    <location>
        <begin position="229"/>
        <end position="239"/>
    </location>
</feature>
<comment type="catalytic activity">
    <reaction evidence="1">
        <text>[E2 ubiquitin-conjugating enzyme]-S-ubiquitinyl-L-cysteine + [acceptor protein]-L-lysine = [E2 ubiquitin-conjugating enzyme]-L-cysteine + [acceptor protein]-N(6)-ubiquitinyl-L-lysine.</text>
        <dbReference type="EC" id="2.3.2.31"/>
    </reaction>
</comment>
<feature type="domain" description="RING-type" evidence="10">
    <location>
        <begin position="1113"/>
        <end position="1335"/>
    </location>
</feature>
<feature type="region of interest" description="Disordered" evidence="9">
    <location>
        <begin position="118"/>
        <end position="201"/>
    </location>
</feature>
<feature type="compositionally biased region" description="Low complexity" evidence="9">
    <location>
        <begin position="123"/>
        <end position="133"/>
    </location>
</feature>
<dbReference type="CDD" id="cd20346">
    <property type="entry name" value="BRcat_RBR_ANKIB1"/>
    <property type="match status" value="1"/>
</dbReference>
<organism evidence="11 12">
    <name type="scientific">Perkinsus olseni</name>
    <name type="common">Perkinsus atlanticus</name>
    <dbReference type="NCBI Taxonomy" id="32597"/>
    <lineage>
        <taxon>Eukaryota</taxon>
        <taxon>Sar</taxon>
        <taxon>Alveolata</taxon>
        <taxon>Perkinsozoa</taxon>
        <taxon>Perkinsea</taxon>
        <taxon>Perkinsida</taxon>
        <taxon>Perkinsidae</taxon>
        <taxon>Perkinsus</taxon>
    </lineage>
</organism>
<proteinExistence type="predicted"/>
<dbReference type="InterPro" id="IPR044066">
    <property type="entry name" value="TRIAD_supradom"/>
</dbReference>
<dbReference type="InterPro" id="IPR002867">
    <property type="entry name" value="IBR_dom"/>
</dbReference>
<dbReference type="Pfam" id="PF01485">
    <property type="entry name" value="IBR"/>
    <property type="match status" value="1"/>
</dbReference>
<feature type="compositionally biased region" description="Basic and acidic residues" evidence="9">
    <location>
        <begin position="492"/>
        <end position="511"/>
    </location>
</feature>
<accession>A0A7J6P231</accession>
<evidence type="ECO:0000256" key="2">
    <source>
        <dbReference type="ARBA" id="ARBA00012251"/>
    </source>
</evidence>
<feature type="region of interest" description="Disordered" evidence="9">
    <location>
        <begin position="270"/>
        <end position="297"/>
    </location>
</feature>
<evidence type="ECO:0000313" key="12">
    <source>
        <dbReference type="Proteomes" id="UP000541610"/>
    </source>
</evidence>
<evidence type="ECO:0000256" key="9">
    <source>
        <dbReference type="SAM" id="MobiDB-lite"/>
    </source>
</evidence>
<evidence type="ECO:0000256" key="6">
    <source>
        <dbReference type="ARBA" id="ARBA00022771"/>
    </source>
</evidence>
<dbReference type="SMART" id="SM00647">
    <property type="entry name" value="IBR"/>
    <property type="match status" value="2"/>
</dbReference>
<dbReference type="EMBL" id="JABANP010000104">
    <property type="protein sequence ID" value="KAF4690214.1"/>
    <property type="molecule type" value="Genomic_DNA"/>
</dbReference>
<evidence type="ECO:0000256" key="3">
    <source>
        <dbReference type="ARBA" id="ARBA00022679"/>
    </source>
</evidence>
<evidence type="ECO:0000256" key="5">
    <source>
        <dbReference type="ARBA" id="ARBA00022737"/>
    </source>
</evidence>
<reference evidence="11 12" key="1">
    <citation type="submission" date="2020-04" db="EMBL/GenBank/DDBJ databases">
        <title>Perkinsus olseni comparative genomics.</title>
        <authorList>
            <person name="Bogema D.R."/>
        </authorList>
    </citation>
    <scope>NUCLEOTIDE SEQUENCE [LARGE SCALE GENOMIC DNA]</scope>
    <source>
        <strain evidence="11">00978-12</strain>
    </source>
</reference>
<dbReference type="Gene3D" id="3.30.40.10">
    <property type="entry name" value="Zinc/RING finger domain, C3HC4 (zinc finger)"/>
    <property type="match status" value="1"/>
</dbReference>
<dbReference type="InterPro" id="IPR031127">
    <property type="entry name" value="E3_UB_ligase_RBR"/>
</dbReference>
<evidence type="ECO:0000313" key="11">
    <source>
        <dbReference type="EMBL" id="KAF4690214.1"/>
    </source>
</evidence>
<dbReference type="SUPFAM" id="SSF57850">
    <property type="entry name" value="RING/U-box"/>
    <property type="match status" value="3"/>
</dbReference>
<protein>
    <recommendedName>
        <fullName evidence="2">RBR-type E3 ubiquitin transferase</fullName>
        <ecNumber evidence="2">2.3.2.31</ecNumber>
    </recommendedName>
</protein>
<dbReference type="Pfam" id="PF22191">
    <property type="entry name" value="IBR_1"/>
    <property type="match status" value="1"/>
</dbReference>
<dbReference type="GO" id="GO:0008270">
    <property type="term" value="F:zinc ion binding"/>
    <property type="evidence" value="ECO:0007669"/>
    <property type="project" value="UniProtKB-KW"/>
</dbReference>
<evidence type="ECO:0000256" key="8">
    <source>
        <dbReference type="ARBA" id="ARBA00022833"/>
    </source>
</evidence>
<keyword evidence="6" id="KW-0863">Zinc-finger</keyword>
<dbReference type="InterPro" id="IPR017907">
    <property type="entry name" value="Znf_RING_CS"/>
</dbReference>
<sequence length="1549" mass="169354">MSSGTTAEVEGGEGIQGRIEEIARSEDPSKARMLTEQLITSCHINKEDETGSSRTIVAALLEKLSTGPSPSIAIITALECLADHGIAVDRIRCDERFMRGTEQLRVVGVSAPELDAVQKGSVAAEETTEATAAPLSSHSVSGKGGDSAEESQSDLGLWETIKEAVMEGDESEDVQSKEDSARSEGPGTMPEAADSTAAVDHETSSGLSGVFYKGLQNLKASVDELAQAVEDDVSDDTSEAEEKKESVGTVGGLLRRGYESVKATATEIAQAVEDDSSDESREESGTVEEAPSSSSAWGFASSSLGYLKTSVAALAASVDSSDDDEEVAEGKAKPEGRDTPADGDDDDASHLAGALVGDIRHYYVALQRGRAALAESKRKAYAELKTEVLRKRAIARARKPVAPCAWQNWSDFQKNRPPWTYADAPGFRIGTDALVNSEPSGNFMKNPSRMGIYGAKGVPPPHERRRSKPFIKEFAYSAKGNDGGYFDTNIGRLDEPIAGRDDSRPSGDRQKRSSRIAGRGGSEGDVWVVDKTARPPWSTQPFALDYFDKEMAKESISSKDELKGLRFAELAIAPDRTYDYSMPDFIAGDAEAKSFWRRPDGRSKDGNKCLEDVQKWQRHHLRSGIRYWEKVEKDYRARVRERKKLLERLMGRGAADASEGGRGKNEDGSDSAGTSPVEAVEVNLSNSGRTVTLPIAIQVKSGWTKYSVECDEDETVGNLTDRLLERLGPSETSILTTPSERRILMAVGDSRHWSGDDRCGDVLGAIETAGLDPQLYLVEKLTAPYQVPAILASPSGEDAVLCDLQLRLKHALERGDLEGVQACVEVRPRAFTKPAKWYKVFTPWAKKNNERWLSVGANAKDFVYDEQDLLGGEKFSLPIHCLCGSPGFDSQKAGVLLYLLATGFLDDEDLLVVDSSLNTPLHLCCSCALPETLRALLKRLPDGRGQRRRNIDGKTPVDLAVEMPNLSCLRLLSWTNLTGLDETRRKFDRVADTLEQQQQQDSQLEDKSRRKMVYLGSWSMGAGSSAVIQENDDDRILEVQRLTAELSLYCGLSSADADNLLKYHRFEEDPIKALRDAGVSKIPKYLLDEAKERGGQQSGVSSVEAPTTDTSVEEGKISMCFDDLTEDNAKCYKLLPCKHPVCDQCLTCHIKVRIEEGDARLLVCPAEGCRVGIPDQVVKLLVDEHTAEQCEKVRAQNYVDVSKDVRWCPAPGCGRSVKLELADSPMATVRCTCGHEFCFSCLKDPHEPAKCGQVEEFEKAVKAQHTAEDQQSEGWVESHTTKCIDCSAPILRSYGCNHMTCRQCGGEFCYMCGARWRPSHYTCMGANGGKPNERRNSASSVNGQQAVSKLLTSRLRADCIRGFTQANEDADEMISTERWGRLCQAVDVEPTLQALIEDTSDLAKSALGVLARSYVVLYFTPATPGYMRAIRLLSSWTSSLGRSLRLLVSLLKVDYENNDDTSPERRREMLCIILATRENKDLVLDLSCTVHYDVDRIIRAGRTGLLHQPGSVAGEIIGAFGSALQATAGLAVRGISSLTTRLLSAGERT</sequence>
<keyword evidence="4" id="KW-0479">Metal-binding</keyword>
<feature type="region of interest" description="Disordered" evidence="9">
    <location>
        <begin position="491"/>
        <end position="523"/>
    </location>
</feature>
<dbReference type="OrthoDB" id="10009520at2759"/>
<keyword evidence="7" id="KW-0833">Ubl conjugation pathway</keyword>
<evidence type="ECO:0000256" key="1">
    <source>
        <dbReference type="ARBA" id="ARBA00001798"/>
    </source>
</evidence>
<dbReference type="PANTHER" id="PTHR11685">
    <property type="entry name" value="RBR FAMILY RING FINGER AND IBR DOMAIN-CONTAINING"/>
    <property type="match status" value="1"/>
</dbReference>
<keyword evidence="8" id="KW-0862">Zinc</keyword>
<dbReference type="CDD" id="cd20336">
    <property type="entry name" value="Rcat_RBR"/>
    <property type="match status" value="1"/>
</dbReference>
<dbReference type="GO" id="GO:0061630">
    <property type="term" value="F:ubiquitin protein ligase activity"/>
    <property type="evidence" value="ECO:0007669"/>
    <property type="project" value="UniProtKB-EC"/>
</dbReference>
<name>A0A7J6P231_PEROL</name>
<dbReference type="InterPro" id="IPR013083">
    <property type="entry name" value="Znf_RING/FYVE/PHD"/>
</dbReference>